<evidence type="ECO:0000313" key="3">
    <source>
        <dbReference type="Proteomes" id="UP000567885"/>
    </source>
</evidence>
<dbReference type="Proteomes" id="UP000567885">
    <property type="component" value="Unassembled WGS sequence"/>
</dbReference>
<reference evidence="2 3" key="1">
    <citation type="submission" date="2020-05" db="EMBL/GenBank/DDBJ databases">
        <title>Identification and distribution of gene clusters putatively required for synthesis of sphingolipid metabolism inhibitors in phylogenetically diverse species of the filamentous fungus Fusarium.</title>
        <authorList>
            <person name="Kim H.-S."/>
            <person name="Busman M."/>
            <person name="Brown D.W."/>
            <person name="Divon H."/>
            <person name="Uhlig S."/>
            <person name="Proctor R.H."/>
        </authorList>
    </citation>
    <scope>NUCLEOTIDE SEQUENCE [LARGE SCALE GENOMIC DNA]</scope>
    <source>
        <strain evidence="2 3">NRRL 20693</strain>
    </source>
</reference>
<dbReference type="InterPro" id="IPR010730">
    <property type="entry name" value="HET"/>
</dbReference>
<dbReference type="AlphaFoldDB" id="A0A8H5TRV4"/>
<gene>
    <name evidence="2" type="ORF">FHETE_3466</name>
</gene>
<dbReference type="PANTHER" id="PTHR33112:SF16">
    <property type="entry name" value="HETEROKARYON INCOMPATIBILITY DOMAIN-CONTAINING PROTEIN"/>
    <property type="match status" value="1"/>
</dbReference>
<dbReference type="PANTHER" id="PTHR33112">
    <property type="entry name" value="DOMAIN PROTEIN, PUTATIVE-RELATED"/>
    <property type="match status" value="1"/>
</dbReference>
<accession>A0A8H5TRV4</accession>
<dbReference type="OrthoDB" id="5347061at2759"/>
<proteinExistence type="predicted"/>
<evidence type="ECO:0000259" key="1">
    <source>
        <dbReference type="Pfam" id="PF06985"/>
    </source>
</evidence>
<evidence type="ECO:0000313" key="2">
    <source>
        <dbReference type="EMBL" id="KAF5673342.1"/>
    </source>
</evidence>
<comment type="caution">
    <text evidence="2">The sequence shown here is derived from an EMBL/GenBank/DDBJ whole genome shotgun (WGS) entry which is preliminary data.</text>
</comment>
<dbReference type="Pfam" id="PF06985">
    <property type="entry name" value="HET"/>
    <property type="match status" value="1"/>
</dbReference>
<organism evidence="2 3">
    <name type="scientific">Fusarium heterosporum</name>
    <dbReference type="NCBI Taxonomy" id="42747"/>
    <lineage>
        <taxon>Eukaryota</taxon>
        <taxon>Fungi</taxon>
        <taxon>Dikarya</taxon>
        <taxon>Ascomycota</taxon>
        <taxon>Pezizomycotina</taxon>
        <taxon>Sordariomycetes</taxon>
        <taxon>Hypocreomycetidae</taxon>
        <taxon>Hypocreales</taxon>
        <taxon>Nectriaceae</taxon>
        <taxon>Fusarium</taxon>
        <taxon>Fusarium heterosporum species complex</taxon>
    </lineage>
</organism>
<sequence length="645" mass="72239">MDVTMKDIFGIPVILPGEKTSLSMFTLGMFWAAWNGHRWCAYSFQLLPGFQAISILEGDNRAIWKPVFDRQQSLLRIKHWLDSPPTTTNLTSRLPTRLLHCEPNPGGTPRVRLIHTTGTDTSTQYSALSHRWGAVQPLMLLQSLVDIFTDNIPFESIPATFQDAINLTNDLGIEYIWIDSLCIIQDSKHDWQTEASDMASVYSQAYVTISAASAQDSTSGLKGQDSMLKHPCEITPSWVGFGEHIAPGPVRIIDSGAFCDQVLSQPLFRRGWVFQEWILSPKTIHVARDQLWWTSVSSMKHQGFASNETCDGYNFDVLQEYFHTVAPGTLYSTEEQSDVALQRVWHNFLQEYMSRSLTFESDRLVAFAGIAKAYQSYAKIPPHSYLAGLWRPALLESLLWFVSDGRKVSPPQNYRAPSWSWASVEPEPDSAGKFLIGNRDINFDMKEDEEPCMPTATVIDASVTTVGPEFGSVSDGYLILHGPLIQARLSMSMTDLTGRLTIEQAAEFVPGGRLRFVENTVSATNTAEGSAAYRKNHDGHTSLYLTMAQLDDVIPTTLAEEEVDIYLAVLYCRIRSNGSSGAEALALVRSTEKGEYRRIGYVPMADDIMFPWKKARDFGVFGTLADEQEYLSVGDEPGFYDYRIV</sequence>
<feature type="domain" description="Heterokaryon incompatibility" evidence="1">
    <location>
        <begin position="125"/>
        <end position="276"/>
    </location>
</feature>
<protein>
    <recommendedName>
        <fullName evidence="1">Heterokaryon incompatibility domain-containing protein</fullName>
    </recommendedName>
</protein>
<name>A0A8H5TRV4_FUSHE</name>
<dbReference type="EMBL" id="JAAGWQ010000054">
    <property type="protein sequence ID" value="KAF5673342.1"/>
    <property type="molecule type" value="Genomic_DNA"/>
</dbReference>
<keyword evidence="3" id="KW-1185">Reference proteome</keyword>